<feature type="region of interest" description="Disordered" evidence="1">
    <location>
        <begin position="101"/>
        <end position="122"/>
    </location>
</feature>
<evidence type="ECO:0000256" key="1">
    <source>
        <dbReference type="SAM" id="MobiDB-lite"/>
    </source>
</evidence>
<feature type="compositionally biased region" description="Basic and acidic residues" evidence="1">
    <location>
        <begin position="24"/>
        <end position="35"/>
    </location>
</feature>
<dbReference type="AlphaFoldDB" id="A0A2V1D1R1"/>
<accession>A0A2V1D1R1</accession>
<proteinExistence type="predicted"/>
<organism evidence="2 3">
    <name type="scientific">Periconia macrospinosa</name>
    <dbReference type="NCBI Taxonomy" id="97972"/>
    <lineage>
        <taxon>Eukaryota</taxon>
        <taxon>Fungi</taxon>
        <taxon>Dikarya</taxon>
        <taxon>Ascomycota</taxon>
        <taxon>Pezizomycotina</taxon>
        <taxon>Dothideomycetes</taxon>
        <taxon>Pleosporomycetidae</taxon>
        <taxon>Pleosporales</taxon>
        <taxon>Massarineae</taxon>
        <taxon>Periconiaceae</taxon>
        <taxon>Periconia</taxon>
    </lineage>
</organism>
<reference evidence="2 3" key="1">
    <citation type="journal article" date="2018" name="Sci. Rep.">
        <title>Comparative genomics provides insights into the lifestyle and reveals functional heterogeneity of dark septate endophytic fungi.</title>
        <authorList>
            <person name="Knapp D.G."/>
            <person name="Nemeth J.B."/>
            <person name="Barry K."/>
            <person name="Hainaut M."/>
            <person name="Henrissat B."/>
            <person name="Johnson J."/>
            <person name="Kuo A."/>
            <person name="Lim J.H.P."/>
            <person name="Lipzen A."/>
            <person name="Nolan M."/>
            <person name="Ohm R.A."/>
            <person name="Tamas L."/>
            <person name="Grigoriev I.V."/>
            <person name="Spatafora J.W."/>
            <person name="Nagy L.G."/>
            <person name="Kovacs G.M."/>
        </authorList>
    </citation>
    <scope>NUCLEOTIDE SEQUENCE [LARGE SCALE GENOMIC DNA]</scope>
    <source>
        <strain evidence="2 3">DSE2036</strain>
    </source>
</reference>
<dbReference type="EMBL" id="KZ805868">
    <property type="protein sequence ID" value="PVH91423.1"/>
    <property type="molecule type" value="Genomic_DNA"/>
</dbReference>
<keyword evidence="3" id="KW-1185">Reference proteome</keyword>
<dbReference type="InterPro" id="IPR019357">
    <property type="entry name" value="SCOC"/>
</dbReference>
<dbReference type="OrthoDB" id="2163284at2759"/>
<feature type="region of interest" description="Disordered" evidence="1">
    <location>
        <begin position="1"/>
        <end position="35"/>
    </location>
</feature>
<dbReference type="Pfam" id="PF10224">
    <property type="entry name" value="DUF2205"/>
    <property type="match status" value="1"/>
</dbReference>
<protein>
    <submittedName>
        <fullName evidence="2">Uncharacterized protein</fullName>
    </submittedName>
</protein>
<evidence type="ECO:0000313" key="3">
    <source>
        <dbReference type="Proteomes" id="UP000244855"/>
    </source>
</evidence>
<feature type="compositionally biased region" description="Basic and acidic residues" evidence="1">
    <location>
        <begin position="110"/>
        <end position="122"/>
    </location>
</feature>
<evidence type="ECO:0000313" key="2">
    <source>
        <dbReference type="EMBL" id="PVH91423.1"/>
    </source>
</evidence>
<sequence length="122" mass="14065">DSPYVEMHDEEYDDGDARTMSPRRGSEETEKMGEEARQALVRQTKAIKETLLKVGDCVESLKSEHEKFEDGNRFLQAYVPYLDTHANFSLLATLNRYVGELIQTRKSPPGRRERPSEDRTSE</sequence>
<feature type="non-terminal residue" evidence="2">
    <location>
        <position position="1"/>
    </location>
</feature>
<dbReference type="Gene3D" id="1.20.5.170">
    <property type="match status" value="1"/>
</dbReference>
<dbReference type="STRING" id="97972.A0A2V1D1R1"/>
<name>A0A2V1D1R1_9PLEO</name>
<dbReference type="Proteomes" id="UP000244855">
    <property type="component" value="Unassembled WGS sequence"/>
</dbReference>
<gene>
    <name evidence="2" type="ORF">DM02DRAFT_545829</name>
</gene>